<dbReference type="EMBL" id="JACRYL010000016">
    <property type="protein sequence ID" value="MBC6112080.1"/>
    <property type="molecule type" value="Genomic_DNA"/>
</dbReference>
<dbReference type="SUPFAM" id="SSF48208">
    <property type="entry name" value="Six-hairpin glycosidases"/>
    <property type="match status" value="1"/>
</dbReference>
<name>A0ABR7KVE8_9SPHI</name>
<evidence type="ECO:0000313" key="5">
    <source>
        <dbReference type="Proteomes" id="UP000652755"/>
    </source>
</evidence>
<dbReference type="InterPro" id="IPR010905">
    <property type="entry name" value="Glyco_hydro_88"/>
</dbReference>
<dbReference type="Proteomes" id="UP000652755">
    <property type="component" value="Unassembled WGS sequence"/>
</dbReference>
<dbReference type="InterPro" id="IPR008928">
    <property type="entry name" value="6-hairpin_glycosidase_sf"/>
</dbReference>
<dbReference type="RefSeq" id="WP_187072508.1">
    <property type="nucleotide sequence ID" value="NZ_JACRYL010000016.1"/>
</dbReference>
<evidence type="ECO:0000313" key="4">
    <source>
        <dbReference type="EMBL" id="MBC6112080.1"/>
    </source>
</evidence>
<dbReference type="Pfam" id="PF07470">
    <property type="entry name" value="Glyco_hydro_88"/>
    <property type="match status" value="1"/>
</dbReference>
<dbReference type="InterPro" id="IPR052369">
    <property type="entry name" value="UG_Glycosaminoglycan_Hydrolase"/>
</dbReference>
<dbReference type="PANTHER" id="PTHR36845:SF1">
    <property type="entry name" value="HYDROLASE, PUTATIVE (AFU_ORTHOLOGUE AFUA_7G05090)-RELATED"/>
    <property type="match status" value="1"/>
</dbReference>
<evidence type="ECO:0000256" key="1">
    <source>
        <dbReference type="ARBA" id="ARBA00022801"/>
    </source>
</evidence>
<evidence type="ECO:0000256" key="3">
    <source>
        <dbReference type="SAM" id="SignalP"/>
    </source>
</evidence>
<dbReference type="InterPro" id="IPR012341">
    <property type="entry name" value="6hp_glycosidase-like_sf"/>
</dbReference>
<keyword evidence="3" id="KW-0732">Signal</keyword>
<feature type="chain" id="PRO_5046736114" evidence="3">
    <location>
        <begin position="21"/>
        <end position="391"/>
    </location>
</feature>
<comment type="similarity">
    <text evidence="2">Belongs to the glycosyl hydrolase 88 family.</text>
</comment>
<comment type="caution">
    <text evidence="4">The sequence shown here is derived from an EMBL/GenBank/DDBJ whole genome shotgun (WGS) entry which is preliminary data.</text>
</comment>
<keyword evidence="1 4" id="KW-0378">Hydrolase</keyword>
<dbReference type="PANTHER" id="PTHR36845">
    <property type="entry name" value="HYDROLASE, PUTATIVE (AFU_ORTHOLOGUE AFUA_7G05090)-RELATED"/>
    <property type="match status" value="1"/>
</dbReference>
<proteinExistence type="inferred from homology"/>
<organism evidence="4 5">
    <name type="scientific">Pedobacter fastidiosus</name>
    <dbReference type="NCBI Taxonomy" id="2765361"/>
    <lineage>
        <taxon>Bacteria</taxon>
        <taxon>Pseudomonadati</taxon>
        <taxon>Bacteroidota</taxon>
        <taxon>Sphingobacteriia</taxon>
        <taxon>Sphingobacteriales</taxon>
        <taxon>Sphingobacteriaceae</taxon>
        <taxon>Pedobacter</taxon>
    </lineage>
</organism>
<dbReference type="Gene3D" id="1.50.10.10">
    <property type="match status" value="1"/>
</dbReference>
<keyword evidence="5" id="KW-1185">Reference proteome</keyword>
<accession>A0ABR7KVE8</accession>
<feature type="signal peptide" evidence="3">
    <location>
        <begin position="1"/>
        <end position="20"/>
    </location>
</feature>
<protein>
    <submittedName>
        <fullName evidence="4">Glycoside hydrolase family 88 protein</fullName>
    </submittedName>
</protein>
<dbReference type="GO" id="GO:0016787">
    <property type="term" value="F:hydrolase activity"/>
    <property type="evidence" value="ECO:0007669"/>
    <property type="project" value="UniProtKB-KW"/>
</dbReference>
<sequence>MNLKIKLSALMLLSFSLVKAQKVDVAKAFASAEKQTDVLIKNVDSARLVKPLLVSPRTVEKGEFKMVISKDWTSGFFPAELWYFYEYTKDKKWLNLAKKYTEDIKKEQFNKGTHDLGFMIYCPFGNGYKLTKDTAYRSVIIQAAKSLSTRFNAKAGVLKSWDHNGNKWKYPVIIDNMMNLELLFEVTKLTGDSSFYKIAVTHANTTMKNHFRPDFSSYHVIDYDTETGKVLQKLTAQGYANESAWARGQAWALYGYTMCFRETKDQNYLKQANGIANFILSSKITPADGIPYWDYNDPQIPNVSRDASAAAITASALYELAKYSKADAKKYKMAADKILVSLSTKYASKPGANYGFILEHSTGHRPAKSEIDVPINYADYYYLEALLRSKK</sequence>
<evidence type="ECO:0000256" key="2">
    <source>
        <dbReference type="ARBA" id="ARBA00038358"/>
    </source>
</evidence>
<reference evidence="4 5" key="1">
    <citation type="submission" date="2020-08" db="EMBL/GenBank/DDBJ databases">
        <authorList>
            <person name="Sun Q."/>
            <person name="Inoue M."/>
        </authorList>
    </citation>
    <scope>NUCLEOTIDE SEQUENCE [LARGE SCALE GENOMIC DNA]</scope>
    <source>
        <strain evidence="4 5">CCM 8938</strain>
    </source>
</reference>
<gene>
    <name evidence="4" type="ORF">H7U22_16780</name>
</gene>